<dbReference type="EMBL" id="JAINZW010000002">
    <property type="protein sequence ID" value="MBZ4039120.1"/>
    <property type="molecule type" value="Genomic_DNA"/>
</dbReference>
<comment type="caution">
    <text evidence="2">The sequence shown here is derived from an EMBL/GenBank/DDBJ whole genome shotgun (WGS) entry which is preliminary data.</text>
</comment>
<dbReference type="Proteomes" id="UP001430954">
    <property type="component" value="Unassembled WGS sequence"/>
</dbReference>
<keyword evidence="1" id="KW-1133">Transmembrane helix</keyword>
<feature type="transmembrane region" description="Helical" evidence="1">
    <location>
        <begin position="73"/>
        <end position="92"/>
    </location>
</feature>
<sequence length="145" mass="15966">MQTTQLQAAQEASGEDGIIRLVEWSALSIELLAIALIAVTIAVATTTYVASILMQRGDRAESYERFRRRLGRALLIGLEILVAADIIRTVALESTLQAIASLGLLVLIRTFLSWSVVLEIEGRWPWQSEPRATTPPPSLRETDHG</sequence>
<evidence type="ECO:0000313" key="2">
    <source>
        <dbReference type="EMBL" id="MBZ4039120.1"/>
    </source>
</evidence>
<name>A0ABS7T5I9_9GAMM</name>
<organism evidence="2 3">
    <name type="scientific">Novilysobacter selenitireducens</name>
    <dbReference type="NCBI Taxonomy" id="2872639"/>
    <lineage>
        <taxon>Bacteria</taxon>
        <taxon>Pseudomonadati</taxon>
        <taxon>Pseudomonadota</taxon>
        <taxon>Gammaproteobacteria</taxon>
        <taxon>Lysobacterales</taxon>
        <taxon>Lysobacteraceae</taxon>
        <taxon>Novilysobacter</taxon>
    </lineage>
</organism>
<dbReference type="InterPro" id="IPR012427">
    <property type="entry name" value="DUF1622"/>
</dbReference>
<evidence type="ECO:0000313" key="3">
    <source>
        <dbReference type="Proteomes" id="UP001430954"/>
    </source>
</evidence>
<feature type="transmembrane region" description="Helical" evidence="1">
    <location>
        <begin position="98"/>
        <end position="118"/>
    </location>
</feature>
<dbReference type="Pfam" id="PF07784">
    <property type="entry name" value="DUF1622"/>
    <property type="match status" value="1"/>
</dbReference>
<proteinExistence type="predicted"/>
<feature type="transmembrane region" description="Helical" evidence="1">
    <location>
        <begin position="31"/>
        <end position="53"/>
    </location>
</feature>
<gene>
    <name evidence="2" type="ORF">K6753_06185</name>
</gene>
<keyword evidence="1" id="KW-0812">Transmembrane</keyword>
<protein>
    <submittedName>
        <fullName evidence="2">DUF1622 domain-containing protein</fullName>
    </submittedName>
</protein>
<keyword evidence="1" id="KW-0472">Membrane</keyword>
<dbReference type="PANTHER" id="PTHR38468:SF1">
    <property type="entry name" value="SLL0939 PROTEIN"/>
    <property type="match status" value="1"/>
</dbReference>
<accession>A0ABS7T5I9</accession>
<keyword evidence="3" id="KW-1185">Reference proteome</keyword>
<reference evidence="2 3" key="1">
    <citation type="submission" date="2021-09" db="EMBL/GenBank/DDBJ databases">
        <title>Lysobacter sp. 13A isolated from the river sediment.</title>
        <authorList>
            <person name="Liu H."/>
            <person name="Li S."/>
            <person name="Mao S."/>
        </authorList>
    </citation>
    <scope>NUCLEOTIDE SEQUENCE [LARGE SCALE GENOMIC DNA]</scope>
    <source>
        <strain evidence="2 3">13A</strain>
    </source>
</reference>
<evidence type="ECO:0000256" key="1">
    <source>
        <dbReference type="SAM" id="Phobius"/>
    </source>
</evidence>
<dbReference type="RefSeq" id="WP_223675378.1">
    <property type="nucleotide sequence ID" value="NZ_JAINZW010000002.1"/>
</dbReference>
<dbReference type="PANTHER" id="PTHR38468">
    <property type="entry name" value="SLL0939 PROTEIN"/>
    <property type="match status" value="1"/>
</dbReference>